<keyword evidence="4" id="KW-1185">Reference proteome</keyword>
<reference evidence="3 4" key="1">
    <citation type="submission" date="2017-11" db="EMBL/GenBank/DDBJ databases">
        <title>Genomic Encyclopedia of Archaeal and Bacterial Type Strains, Phase II (KMG-II): From Individual Species to Whole Genera.</title>
        <authorList>
            <person name="Goeker M."/>
        </authorList>
    </citation>
    <scope>NUCLEOTIDE SEQUENCE [LARGE SCALE GENOMIC DNA]</scope>
    <source>
        <strain evidence="3 4">DSM 25478</strain>
    </source>
</reference>
<dbReference type="Pfam" id="PF14317">
    <property type="entry name" value="YcxB"/>
    <property type="match status" value="1"/>
</dbReference>
<accession>A0A2M9CEI7</accession>
<dbReference type="InterPro" id="IPR025588">
    <property type="entry name" value="YcxB-like_C"/>
</dbReference>
<sequence>MQIDYVATTDDQVAYAQHLARTSPVLVARARNQRLAVTAAVLVIPVLLIGLVVGDWLGGLVVAAIGAAVMWFVFPAVGRKELARNIDRLAAVDGLGATGAANLRTDDEGLHEDVAGLRTSVAWSGVSHVEETDSHGFVRVGASEAFIVPKRAAGAAELLAEVRRRAEGERAG</sequence>
<evidence type="ECO:0000313" key="3">
    <source>
        <dbReference type="EMBL" id="PJJ70299.1"/>
    </source>
</evidence>
<feature type="domain" description="YcxB-like C-terminal" evidence="2">
    <location>
        <begin position="106"/>
        <end position="162"/>
    </location>
</feature>
<keyword evidence="1" id="KW-0812">Transmembrane</keyword>
<keyword evidence="1" id="KW-1133">Transmembrane helix</keyword>
<feature type="transmembrane region" description="Helical" evidence="1">
    <location>
        <begin position="35"/>
        <end position="53"/>
    </location>
</feature>
<dbReference type="EMBL" id="PGFE01000003">
    <property type="protein sequence ID" value="PJJ70299.1"/>
    <property type="molecule type" value="Genomic_DNA"/>
</dbReference>
<dbReference type="Proteomes" id="UP000231693">
    <property type="component" value="Unassembled WGS sequence"/>
</dbReference>
<feature type="transmembrane region" description="Helical" evidence="1">
    <location>
        <begin position="59"/>
        <end position="78"/>
    </location>
</feature>
<dbReference type="RefSeq" id="WP_100423293.1">
    <property type="nucleotide sequence ID" value="NZ_BOOX01000001.1"/>
</dbReference>
<protein>
    <submittedName>
        <fullName evidence="3">YcxB-like protein</fullName>
    </submittedName>
</protein>
<comment type="caution">
    <text evidence="3">The sequence shown here is derived from an EMBL/GenBank/DDBJ whole genome shotgun (WGS) entry which is preliminary data.</text>
</comment>
<evidence type="ECO:0000313" key="4">
    <source>
        <dbReference type="Proteomes" id="UP000231693"/>
    </source>
</evidence>
<gene>
    <name evidence="3" type="ORF">CLV28_2130</name>
</gene>
<name>A0A2M9CEI7_9CELL</name>
<evidence type="ECO:0000256" key="1">
    <source>
        <dbReference type="SAM" id="Phobius"/>
    </source>
</evidence>
<evidence type="ECO:0000259" key="2">
    <source>
        <dbReference type="Pfam" id="PF14317"/>
    </source>
</evidence>
<organism evidence="3 4">
    <name type="scientific">Sediminihabitans luteus</name>
    <dbReference type="NCBI Taxonomy" id="1138585"/>
    <lineage>
        <taxon>Bacteria</taxon>
        <taxon>Bacillati</taxon>
        <taxon>Actinomycetota</taxon>
        <taxon>Actinomycetes</taxon>
        <taxon>Micrococcales</taxon>
        <taxon>Cellulomonadaceae</taxon>
        <taxon>Sediminihabitans</taxon>
    </lineage>
</organism>
<proteinExistence type="predicted"/>
<keyword evidence="1" id="KW-0472">Membrane</keyword>
<dbReference type="AlphaFoldDB" id="A0A2M9CEI7"/>